<evidence type="ECO:0000256" key="7">
    <source>
        <dbReference type="SAM" id="Phobius"/>
    </source>
</evidence>
<evidence type="ECO:0000256" key="6">
    <source>
        <dbReference type="SAM" id="MobiDB-lite"/>
    </source>
</evidence>
<dbReference type="GO" id="GO:0005886">
    <property type="term" value="C:plasma membrane"/>
    <property type="evidence" value="ECO:0007669"/>
    <property type="project" value="UniProtKB-SubCell"/>
</dbReference>
<keyword evidence="3 7" id="KW-0812">Transmembrane</keyword>
<evidence type="ECO:0000256" key="1">
    <source>
        <dbReference type="ARBA" id="ARBA00004651"/>
    </source>
</evidence>
<dbReference type="PANTHER" id="PTHR36115">
    <property type="entry name" value="PROLINE-RICH ANTIGEN HOMOLOG-RELATED"/>
    <property type="match status" value="1"/>
</dbReference>
<feature type="transmembrane region" description="Helical" evidence="7">
    <location>
        <begin position="118"/>
        <end position="141"/>
    </location>
</feature>
<dbReference type="InterPro" id="IPR051791">
    <property type="entry name" value="Pra-immunoreactive"/>
</dbReference>
<evidence type="ECO:0000256" key="5">
    <source>
        <dbReference type="ARBA" id="ARBA00023136"/>
    </source>
</evidence>
<dbReference type="RefSeq" id="WP_086295249.1">
    <property type="nucleotide sequence ID" value="NZ_CABHDD010000004.1"/>
</dbReference>
<feature type="compositionally biased region" description="Polar residues" evidence="6">
    <location>
        <begin position="45"/>
        <end position="63"/>
    </location>
</feature>
<dbReference type="AlphaFoldDB" id="A0A6N3DXG6"/>
<accession>A0A6N3DXG6</accession>
<feature type="transmembrane region" description="Helical" evidence="7">
    <location>
        <begin position="161"/>
        <end position="178"/>
    </location>
</feature>
<keyword evidence="2" id="KW-1003">Cell membrane</keyword>
<organism evidence="9">
    <name type="scientific">Enterococcus casseliflavus</name>
    <name type="common">Enterococcus flavescens</name>
    <dbReference type="NCBI Taxonomy" id="37734"/>
    <lineage>
        <taxon>Bacteria</taxon>
        <taxon>Bacillati</taxon>
        <taxon>Bacillota</taxon>
        <taxon>Bacilli</taxon>
        <taxon>Lactobacillales</taxon>
        <taxon>Enterococcaceae</taxon>
        <taxon>Enterococcus</taxon>
    </lineage>
</organism>
<feature type="region of interest" description="Disordered" evidence="6">
    <location>
        <begin position="1"/>
        <end position="63"/>
    </location>
</feature>
<evidence type="ECO:0000313" key="9">
    <source>
        <dbReference type="EMBL" id="VYU30693.1"/>
    </source>
</evidence>
<keyword evidence="5 7" id="KW-0472">Membrane</keyword>
<evidence type="ECO:0000256" key="4">
    <source>
        <dbReference type="ARBA" id="ARBA00022989"/>
    </source>
</evidence>
<dbReference type="Pfam" id="PF06271">
    <property type="entry name" value="RDD"/>
    <property type="match status" value="1"/>
</dbReference>
<sequence length="276" mass="31925">MTEKNKYSAGTSSTDDNHTSTSIDQREQRETSTPSTDHMDVPTEAQVSETTEPVTANKAMRNTQVNHPDDFYQQVLTSFKEEEYTQSEIEEKQQAWQRYEEPEKQAEDKRFFNDFPSYFFAGFWIRFFAYLVDVLVIRAITQITIGSIYNLANLTATNQRFGLYNICALAIYLGYFVLMTKLNHGQTIGKMLFGIRVVSFVEEELSWQTVLIRELCGRYVLQFNLFFYLGYLPIVFNKNKQQAADYFAETSVVTINLIKAFNKQVDANHVMIGAQN</sequence>
<feature type="domain" description="RDD" evidence="8">
    <location>
        <begin position="121"/>
        <end position="248"/>
    </location>
</feature>
<name>A0A6N3DXG6_ENTCA</name>
<feature type="compositionally biased region" description="Low complexity" evidence="6">
    <location>
        <begin position="11"/>
        <end position="23"/>
    </location>
</feature>
<evidence type="ECO:0000259" key="8">
    <source>
        <dbReference type="Pfam" id="PF06271"/>
    </source>
</evidence>
<evidence type="ECO:0000256" key="3">
    <source>
        <dbReference type="ARBA" id="ARBA00022692"/>
    </source>
</evidence>
<gene>
    <name evidence="9" type="ORF">ECLFYP2_03002</name>
</gene>
<evidence type="ECO:0000256" key="2">
    <source>
        <dbReference type="ARBA" id="ARBA00022475"/>
    </source>
</evidence>
<reference evidence="9" key="1">
    <citation type="submission" date="2019-11" db="EMBL/GenBank/DDBJ databases">
        <authorList>
            <person name="Feng L."/>
        </authorList>
    </citation>
    <scope>NUCLEOTIDE SEQUENCE</scope>
    <source>
        <strain evidence="9">ECasseliflavusLFYP2</strain>
    </source>
</reference>
<keyword evidence="4 7" id="KW-1133">Transmembrane helix</keyword>
<comment type="subcellular location">
    <subcellularLocation>
        <location evidence="1">Cell membrane</location>
        <topology evidence="1">Multi-pass membrane protein</topology>
    </subcellularLocation>
</comment>
<dbReference type="PANTHER" id="PTHR36115:SF9">
    <property type="entry name" value="LMO1584 PROTEIN"/>
    <property type="match status" value="1"/>
</dbReference>
<dbReference type="EMBL" id="CACRTX010000010">
    <property type="protein sequence ID" value="VYU30693.1"/>
    <property type="molecule type" value="Genomic_DNA"/>
</dbReference>
<dbReference type="InterPro" id="IPR010432">
    <property type="entry name" value="RDD"/>
</dbReference>
<proteinExistence type="predicted"/>
<protein>
    <submittedName>
        <fullName evidence="9">RDD family protein</fullName>
    </submittedName>
</protein>